<evidence type="ECO:0000256" key="2">
    <source>
        <dbReference type="ARBA" id="ARBA00022643"/>
    </source>
</evidence>
<dbReference type="AlphaFoldDB" id="A0A381Q633"/>
<dbReference type="GO" id="GO:0046306">
    <property type="term" value="P:alkanesulfonate catabolic process"/>
    <property type="evidence" value="ECO:0007669"/>
    <property type="project" value="TreeGrafter"/>
</dbReference>
<dbReference type="InterPro" id="IPR019921">
    <property type="entry name" value="Lucif-like_OxRdtase_Rv2161c"/>
</dbReference>
<reference evidence="6" key="1">
    <citation type="submission" date="2018-05" db="EMBL/GenBank/DDBJ databases">
        <authorList>
            <person name="Lanie J.A."/>
            <person name="Ng W.-L."/>
            <person name="Kazmierczak K.M."/>
            <person name="Andrzejewski T.M."/>
            <person name="Davidsen T.M."/>
            <person name="Wayne K.J."/>
            <person name="Tettelin H."/>
            <person name="Glass J.I."/>
            <person name="Rusch D."/>
            <person name="Podicherti R."/>
            <person name="Tsui H.-C.T."/>
            <person name="Winkler M.E."/>
        </authorList>
    </citation>
    <scope>NUCLEOTIDE SEQUENCE</scope>
</reference>
<dbReference type="GO" id="GO:0008726">
    <property type="term" value="F:alkanesulfonate monooxygenase activity"/>
    <property type="evidence" value="ECO:0007669"/>
    <property type="project" value="TreeGrafter"/>
</dbReference>
<dbReference type="InterPro" id="IPR011251">
    <property type="entry name" value="Luciferase-like_dom"/>
</dbReference>
<evidence type="ECO:0000259" key="5">
    <source>
        <dbReference type="Pfam" id="PF00296"/>
    </source>
</evidence>
<dbReference type="SUPFAM" id="SSF51679">
    <property type="entry name" value="Bacterial luciferase-like"/>
    <property type="match status" value="1"/>
</dbReference>
<sequence length="296" mass="33048">MIRTLEADMRLGAIFPQTEIGADPSAVKDFAQAAEDLGYDHILVFDHVLGADQTKRDGWDRPYNKDDMFHEPFVMFGYLGAITEKIEFTTGVLILGQRQTGLVAKQAAEVDVLTGGRLRLGIGIGWNEVEYEALGESFTNRGRRSEEQIELLRLLWTQESVDFDGRYHRVTNAGINPLPVQRPIPIWLGGGEDRVIRRIGKMADGWFPQFQPDSAGQEKISEMREHATKAGRDPKAIGIEGRVAYATDKQEDWEKIAAAWDEAGATHLSVNTMRAGLKGPDQHIEAIKRFKETVSG</sequence>
<dbReference type="Pfam" id="PF00296">
    <property type="entry name" value="Bac_luciferase"/>
    <property type="match status" value="1"/>
</dbReference>
<gene>
    <name evidence="6" type="ORF">METZ01_LOCUS27178</name>
</gene>
<evidence type="ECO:0000256" key="4">
    <source>
        <dbReference type="ARBA" id="ARBA00023033"/>
    </source>
</evidence>
<keyword evidence="3" id="KW-0560">Oxidoreductase</keyword>
<protein>
    <recommendedName>
        <fullName evidence="5">Luciferase-like domain-containing protein</fullName>
    </recommendedName>
</protein>
<dbReference type="PANTHER" id="PTHR42847">
    <property type="entry name" value="ALKANESULFONATE MONOOXYGENASE"/>
    <property type="match status" value="1"/>
</dbReference>
<keyword evidence="2" id="KW-0288">FMN</keyword>
<dbReference type="EMBL" id="UINC01001206">
    <property type="protein sequence ID" value="SUZ74324.1"/>
    <property type="molecule type" value="Genomic_DNA"/>
</dbReference>
<evidence type="ECO:0000256" key="3">
    <source>
        <dbReference type="ARBA" id="ARBA00023002"/>
    </source>
</evidence>
<keyword evidence="4" id="KW-0503">Monooxygenase</keyword>
<evidence type="ECO:0000313" key="6">
    <source>
        <dbReference type="EMBL" id="SUZ74324.1"/>
    </source>
</evidence>
<evidence type="ECO:0000256" key="1">
    <source>
        <dbReference type="ARBA" id="ARBA00022630"/>
    </source>
</evidence>
<name>A0A381Q633_9ZZZZ</name>
<dbReference type="Gene3D" id="3.20.20.30">
    <property type="entry name" value="Luciferase-like domain"/>
    <property type="match status" value="1"/>
</dbReference>
<accession>A0A381Q633</accession>
<proteinExistence type="predicted"/>
<dbReference type="InterPro" id="IPR050172">
    <property type="entry name" value="SsuD_RutA_monooxygenase"/>
</dbReference>
<dbReference type="PANTHER" id="PTHR42847:SF4">
    <property type="entry name" value="ALKANESULFONATE MONOOXYGENASE-RELATED"/>
    <property type="match status" value="1"/>
</dbReference>
<feature type="domain" description="Luciferase-like" evidence="5">
    <location>
        <begin position="21"/>
        <end position="266"/>
    </location>
</feature>
<organism evidence="6">
    <name type="scientific">marine metagenome</name>
    <dbReference type="NCBI Taxonomy" id="408172"/>
    <lineage>
        <taxon>unclassified sequences</taxon>
        <taxon>metagenomes</taxon>
        <taxon>ecological metagenomes</taxon>
    </lineage>
</organism>
<keyword evidence="1" id="KW-0285">Flavoprotein</keyword>
<dbReference type="InterPro" id="IPR036661">
    <property type="entry name" value="Luciferase-like_sf"/>
</dbReference>
<dbReference type="NCBIfam" id="TIGR03619">
    <property type="entry name" value="F420_Rv2161c"/>
    <property type="match status" value="1"/>
</dbReference>